<evidence type="ECO:0000256" key="14">
    <source>
        <dbReference type="ARBA" id="ARBA00066978"/>
    </source>
</evidence>
<name>A0A1X1VS63_MYCGS</name>
<dbReference type="InterPro" id="IPR015422">
    <property type="entry name" value="PyrdxlP-dep_Trfase_small"/>
</dbReference>
<dbReference type="NCBIfam" id="NF005855">
    <property type="entry name" value="PRK07777.1"/>
    <property type="match status" value="1"/>
</dbReference>
<comment type="catalytic activity">
    <reaction evidence="11">
        <text>N-succinyl-(2S,6S)-2,6-diaminopimelate + 2-oxoglutarate = (S)-2-succinylamino-6-oxoheptanedioate + L-glutamate</text>
        <dbReference type="Rhea" id="RHEA:11960"/>
        <dbReference type="ChEBI" id="CHEBI:15685"/>
        <dbReference type="ChEBI" id="CHEBI:16810"/>
        <dbReference type="ChEBI" id="CHEBI:29985"/>
        <dbReference type="ChEBI" id="CHEBI:58087"/>
        <dbReference type="EC" id="2.6.1.17"/>
    </reaction>
</comment>
<dbReference type="PANTHER" id="PTHR43807">
    <property type="entry name" value="FI04487P"/>
    <property type="match status" value="1"/>
</dbReference>
<proteinExistence type="inferred from homology"/>
<dbReference type="FunFam" id="3.40.640.10:FF:000076">
    <property type="entry name" value="N-succinyldiaminopimelate aminotransferase DapC"/>
    <property type="match status" value="1"/>
</dbReference>
<evidence type="ECO:0000256" key="7">
    <source>
        <dbReference type="ARBA" id="ARBA00022605"/>
    </source>
</evidence>
<dbReference type="SUPFAM" id="SSF53383">
    <property type="entry name" value="PLP-dependent transferases"/>
    <property type="match status" value="1"/>
</dbReference>
<evidence type="ECO:0000256" key="5">
    <source>
        <dbReference type="ARBA" id="ARBA00022490"/>
    </source>
</evidence>
<dbReference type="EC" id="2.6.1.17" evidence="14"/>
<dbReference type="InterPro" id="IPR015421">
    <property type="entry name" value="PyrdxlP-dep_Trfase_major"/>
</dbReference>
<evidence type="ECO:0000256" key="16">
    <source>
        <dbReference type="ARBA" id="ARBA00078668"/>
    </source>
</evidence>
<comment type="function">
    <text evidence="12">Involved in the lysine biosynthetic pathways. It catalyzes the transfer of an amino group from L-glutamate to N-succinyl-2-l-amino-6-oxoheptanedioate (N-succinyl-2-l-amino-6-ketopimelate) in a PLP-dependent reaction, yielding as products N-succinyl-l-2,6-diaminoheptanedioate (N-succinyl-diaminopimelate) and 2-oxoglutarate.</text>
</comment>
<dbReference type="GO" id="GO:0009016">
    <property type="term" value="F:succinyldiaminopimelate transaminase activity"/>
    <property type="evidence" value="ECO:0007669"/>
    <property type="project" value="UniProtKB-EC"/>
</dbReference>
<evidence type="ECO:0000256" key="8">
    <source>
        <dbReference type="ARBA" id="ARBA00022679"/>
    </source>
</evidence>
<keyword evidence="19" id="KW-1185">Reference proteome</keyword>
<evidence type="ECO:0000313" key="19">
    <source>
        <dbReference type="Proteomes" id="UP000193738"/>
    </source>
</evidence>
<evidence type="ECO:0000256" key="2">
    <source>
        <dbReference type="ARBA" id="ARBA00004496"/>
    </source>
</evidence>
<keyword evidence="7" id="KW-0028">Amino-acid biosynthesis</keyword>
<evidence type="ECO:0000256" key="11">
    <source>
        <dbReference type="ARBA" id="ARBA00051121"/>
    </source>
</evidence>
<dbReference type="EMBL" id="LQOX01000082">
    <property type="protein sequence ID" value="ORV71894.1"/>
    <property type="molecule type" value="Genomic_DNA"/>
</dbReference>
<dbReference type="Proteomes" id="UP000193738">
    <property type="component" value="Unassembled WGS sequence"/>
</dbReference>
<dbReference type="PANTHER" id="PTHR43807:SF20">
    <property type="entry name" value="FI04487P"/>
    <property type="match status" value="1"/>
</dbReference>
<reference evidence="18 19" key="1">
    <citation type="submission" date="2016-01" db="EMBL/GenBank/DDBJ databases">
        <title>The new phylogeny of the genus Mycobacterium.</title>
        <authorList>
            <person name="Tarcisio F."/>
            <person name="Conor M."/>
            <person name="Antonella G."/>
            <person name="Elisabetta G."/>
            <person name="Giulia F.S."/>
            <person name="Sara T."/>
            <person name="Anna F."/>
            <person name="Clotilde B."/>
            <person name="Roberto B."/>
            <person name="Veronica D.S."/>
            <person name="Fabio R."/>
            <person name="Monica P."/>
            <person name="Olivier J."/>
            <person name="Enrico T."/>
            <person name="Nicola S."/>
        </authorList>
    </citation>
    <scope>NUCLEOTIDE SEQUENCE [LARGE SCALE GENOMIC DNA]</scope>
    <source>
        <strain evidence="18 19">DSM 43505</strain>
    </source>
</reference>
<keyword evidence="6 18" id="KW-0032">Aminotransferase</keyword>
<dbReference type="Gene3D" id="3.40.640.10">
    <property type="entry name" value="Type I PLP-dependent aspartate aminotransferase-like (Major domain)"/>
    <property type="match status" value="1"/>
</dbReference>
<dbReference type="InterPro" id="IPR015424">
    <property type="entry name" value="PyrdxlP-dep_Trfase"/>
</dbReference>
<evidence type="ECO:0000256" key="4">
    <source>
        <dbReference type="ARBA" id="ARBA00011738"/>
    </source>
</evidence>
<keyword evidence="8 18" id="KW-0808">Transferase</keyword>
<dbReference type="GO" id="GO:0030170">
    <property type="term" value="F:pyridoxal phosphate binding"/>
    <property type="evidence" value="ECO:0007669"/>
    <property type="project" value="InterPro"/>
</dbReference>
<evidence type="ECO:0000256" key="1">
    <source>
        <dbReference type="ARBA" id="ARBA00001933"/>
    </source>
</evidence>
<keyword evidence="10" id="KW-0457">Lysine biosynthesis</keyword>
<organism evidence="18 19">
    <name type="scientific">Mycobacterium gastri</name>
    <dbReference type="NCBI Taxonomy" id="1777"/>
    <lineage>
        <taxon>Bacteria</taxon>
        <taxon>Bacillati</taxon>
        <taxon>Actinomycetota</taxon>
        <taxon>Actinomycetes</taxon>
        <taxon>Mycobacteriales</taxon>
        <taxon>Mycobacteriaceae</taxon>
        <taxon>Mycobacterium</taxon>
    </lineage>
</organism>
<dbReference type="Pfam" id="PF00155">
    <property type="entry name" value="Aminotran_1_2"/>
    <property type="match status" value="1"/>
</dbReference>
<gene>
    <name evidence="18" type="ORF">AWC07_04505</name>
</gene>
<evidence type="ECO:0000256" key="15">
    <source>
        <dbReference type="ARBA" id="ARBA00073795"/>
    </source>
</evidence>
<evidence type="ECO:0000259" key="17">
    <source>
        <dbReference type="Pfam" id="PF00155"/>
    </source>
</evidence>
<evidence type="ECO:0000256" key="10">
    <source>
        <dbReference type="ARBA" id="ARBA00023154"/>
    </source>
</evidence>
<keyword evidence="9" id="KW-0663">Pyridoxal phosphate</keyword>
<comment type="similarity">
    <text evidence="3">Belongs to the class-III pyridoxal-phosphate-dependent aminotransferase family.</text>
</comment>
<dbReference type="GO" id="GO:0009085">
    <property type="term" value="P:lysine biosynthetic process"/>
    <property type="evidence" value="ECO:0007669"/>
    <property type="project" value="UniProtKB-KW"/>
</dbReference>
<evidence type="ECO:0000256" key="3">
    <source>
        <dbReference type="ARBA" id="ARBA00008954"/>
    </source>
</evidence>
<evidence type="ECO:0000256" key="12">
    <source>
        <dbReference type="ARBA" id="ARBA00055496"/>
    </source>
</evidence>
<accession>A0A1X1VS63</accession>
<comment type="caution">
    <text evidence="18">The sequence shown here is derived from an EMBL/GenBank/DDBJ whole genome shotgun (WGS) entry which is preliminary data.</text>
</comment>
<dbReference type="InterPro" id="IPR004839">
    <property type="entry name" value="Aminotransferase_I/II_large"/>
</dbReference>
<comment type="cofactor">
    <cofactor evidence="1">
        <name>pyridoxal 5'-phosphate</name>
        <dbReference type="ChEBI" id="CHEBI:597326"/>
    </cofactor>
</comment>
<protein>
    <recommendedName>
        <fullName evidence="15">Probable N-succinyldiaminopimelate aminotransferase DapC</fullName>
        <ecNumber evidence="14">2.6.1.17</ecNumber>
    </recommendedName>
    <alternativeName>
        <fullName evidence="16">DAP-AT</fullName>
    </alternativeName>
</protein>
<dbReference type="AlphaFoldDB" id="A0A1X1VS63"/>
<dbReference type="STRING" id="1777.AWC07_04505"/>
<evidence type="ECO:0000256" key="6">
    <source>
        <dbReference type="ARBA" id="ARBA00022576"/>
    </source>
</evidence>
<sequence length="396" mass="42051">MTVSRLQPYAATVFAEMSALAARVGAVNLGQGFPDENGPPAMLKAAQEAVAAGVNQYPPGIGVAALRQAIAAQRRRHFGIEYNPDTEVLVTVGATEAIAASVLGLVEPGSEVLLIEPFYDSYSPVVAMAGAHRVSVPLVADGRGFALDADALRRAVTPRTRALIINSPHNPTGAVLGRAELAAIAEIAVAADLLVITDEVYEHLVFDGHDHLPLAGFDGMAERTVTISSAAKMFNCTGWKIGWACGPAQLIAGVRTAKQYLTYVGGAPFQPAVALALDTEDDWVAALRSSLQTRRDRLASGLTEIGFEVHDSYGTYFLCADPRPLGYHDSTAFCATLPEKAGVAAIPMSAFCDPAAQHADLWNHLVRFTFCKRDDTLDEAIRRLAALRGGTTQPFP</sequence>
<dbReference type="InterPro" id="IPR051326">
    <property type="entry name" value="Kynurenine-oxoglutarate_AT"/>
</dbReference>
<dbReference type="Gene3D" id="3.90.1150.10">
    <property type="entry name" value="Aspartate Aminotransferase, domain 1"/>
    <property type="match status" value="1"/>
</dbReference>
<comment type="subunit">
    <text evidence="4">Homodimer.</text>
</comment>
<evidence type="ECO:0000313" key="18">
    <source>
        <dbReference type="EMBL" id="ORV71894.1"/>
    </source>
</evidence>
<dbReference type="RefSeq" id="WP_085105025.1">
    <property type="nucleotide sequence ID" value="NZ_LQOX01000082.1"/>
</dbReference>
<dbReference type="CDD" id="cd00609">
    <property type="entry name" value="AAT_like"/>
    <property type="match status" value="1"/>
</dbReference>
<comment type="subcellular location">
    <subcellularLocation>
        <location evidence="2">Cytoplasm</location>
    </subcellularLocation>
</comment>
<dbReference type="GO" id="GO:0016212">
    <property type="term" value="F:kynurenine-oxoglutarate transaminase activity"/>
    <property type="evidence" value="ECO:0007669"/>
    <property type="project" value="TreeGrafter"/>
</dbReference>
<comment type="pathway">
    <text evidence="13">Amino-acid biosynthesis; L-lysine biosynthesis via DAP pathway; LL-2,6-diaminopimelate from (S)-tetrahydrodipicolinate (succinylase route): step 2/3.</text>
</comment>
<dbReference type="GO" id="GO:0005737">
    <property type="term" value="C:cytoplasm"/>
    <property type="evidence" value="ECO:0007669"/>
    <property type="project" value="UniProtKB-SubCell"/>
</dbReference>
<evidence type="ECO:0000256" key="9">
    <source>
        <dbReference type="ARBA" id="ARBA00022898"/>
    </source>
</evidence>
<feature type="domain" description="Aminotransferase class I/classII large" evidence="17">
    <location>
        <begin position="27"/>
        <end position="384"/>
    </location>
</feature>
<evidence type="ECO:0000256" key="13">
    <source>
        <dbReference type="ARBA" id="ARBA00060594"/>
    </source>
</evidence>
<keyword evidence="5" id="KW-0963">Cytoplasm</keyword>